<evidence type="ECO:0000313" key="2">
    <source>
        <dbReference type="EMBL" id="RNF03337.1"/>
    </source>
</evidence>
<feature type="compositionally biased region" description="Polar residues" evidence="1">
    <location>
        <begin position="514"/>
        <end position="535"/>
    </location>
</feature>
<name>A0A3R7KXJ1_9TRYP</name>
<feature type="non-terminal residue" evidence="2">
    <location>
        <position position="618"/>
    </location>
</feature>
<reference evidence="2 3" key="1">
    <citation type="journal article" date="2018" name="BMC Genomics">
        <title>Genomic comparison of Trypanosoma conorhini and Trypanosoma rangeli to Trypanosoma cruzi strains of high and low virulence.</title>
        <authorList>
            <person name="Bradwell K.R."/>
            <person name="Koparde V.N."/>
            <person name="Matveyev A.V."/>
            <person name="Serrano M.G."/>
            <person name="Alves J.M."/>
            <person name="Parikh H."/>
            <person name="Huang B."/>
            <person name="Lee V."/>
            <person name="Espinosa-Alvarez O."/>
            <person name="Ortiz P.A."/>
            <person name="Costa-Martins A.G."/>
            <person name="Teixeira M.M."/>
            <person name="Buck G.A."/>
        </authorList>
    </citation>
    <scope>NUCLEOTIDE SEQUENCE [LARGE SCALE GENOMIC DNA]</scope>
    <source>
        <strain evidence="2 3">025E</strain>
    </source>
</reference>
<feature type="compositionally biased region" description="Basic and acidic residues" evidence="1">
    <location>
        <begin position="344"/>
        <end position="366"/>
    </location>
</feature>
<feature type="region of interest" description="Disordered" evidence="1">
    <location>
        <begin position="213"/>
        <end position="268"/>
    </location>
</feature>
<keyword evidence="3" id="KW-1185">Reference proteome</keyword>
<feature type="compositionally biased region" description="Low complexity" evidence="1">
    <location>
        <begin position="159"/>
        <end position="173"/>
    </location>
</feature>
<protein>
    <submittedName>
        <fullName evidence="2">Uncharacterized protein</fullName>
    </submittedName>
</protein>
<dbReference type="AlphaFoldDB" id="A0A3R7KXJ1"/>
<feature type="region of interest" description="Disordered" evidence="1">
    <location>
        <begin position="492"/>
        <end position="618"/>
    </location>
</feature>
<feature type="compositionally biased region" description="Basic and acidic residues" evidence="1">
    <location>
        <begin position="557"/>
        <end position="611"/>
    </location>
</feature>
<feature type="region of interest" description="Disordered" evidence="1">
    <location>
        <begin position="285"/>
        <end position="366"/>
    </location>
</feature>
<proteinExistence type="predicted"/>
<feature type="region of interest" description="Disordered" evidence="1">
    <location>
        <begin position="155"/>
        <end position="195"/>
    </location>
</feature>
<sequence>MSVADEASSPPLSAPPAGEDVVLPVWARCLVSVQCMLRVPRQLWVCTWARVFQLPGFSSLRQQLDAGGGFLLNDPPRALSLVSRAAKAAWTHVHRCARDELWPGVRARAGRLLPALRRAAQFVRSKALDGVRWVYVYSGSLGVRATPQCRGKTNCTRGATAATAPTPSAASPSLANSKIRGTVPTHAPTRSTKTSGVRAWLGNMFTFFFSPKQEVTRSPQPSFRPAEARRSSSGVPRRAPPPAGGPSATKQPHPSASEALQEGRRQEQTASIFEKVSHLLRWLAGGSPPRVSESAGDPAYRKRDGNKKQRKGTHKEGSGRPSWLSAARNVLGRPSSKAPPAAVEETRDDSKRESLEDAKADLPAENKDTAIVDAAEAQAVSRHHVEFALAASGEQPHDVEDAPGTQFPSKAMRDAFVSDVAHILPFTAFTPITDVRMQRQGSTLHVRFDALQTSEVNSWTKREIDAALKRYTFPRLRAVSKIQIAAGDLGTGRRSDKFIENGKSSGKARLGVAQDTTSATEEGHCQNNMGKNPQEQIPGAEAEKKPSPGSLPGDSQEPVHAETQEPVHAETQEPVHAETQEPVHAETQKPVHAETQEPVHAETQEPVHAETQDQSMQR</sequence>
<dbReference type="RefSeq" id="XP_029224822.1">
    <property type="nucleotide sequence ID" value="XM_029375049.1"/>
</dbReference>
<organism evidence="2 3">
    <name type="scientific">Trypanosoma conorhini</name>
    <dbReference type="NCBI Taxonomy" id="83891"/>
    <lineage>
        <taxon>Eukaryota</taxon>
        <taxon>Discoba</taxon>
        <taxon>Euglenozoa</taxon>
        <taxon>Kinetoplastea</taxon>
        <taxon>Metakinetoplastina</taxon>
        <taxon>Trypanosomatida</taxon>
        <taxon>Trypanosomatidae</taxon>
        <taxon>Trypanosoma</taxon>
    </lineage>
</organism>
<dbReference type="GeneID" id="40321805"/>
<dbReference type="OrthoDB" id="248775at2759"/>
<dbReference type="EMBL" id="MKKU01000727">
    <property type="protein sequence ID" value="RNF03337.1"/>
    <property type="molecule type" value="Genomic_DNA"/>
</dbReference>
<accession>A0A3R7KXJ1</accession>
<gene>
    <name evidence="2" type="ORF">Tco025E_08194</name>
</gene>
<evidence type="ECO:0000256" key="1">
    <source>
        <dbReference type="SAM" id="MobiDB-lite"/>
    </source>
</evidence>
<comment type="caution">
    <text evidence="2">The sequence shown here is derived from an EMBL/GenBank/DDBJ whole genome shotgun (WGS) entry which is preliminary data.</text>
</comment>
<dbReference type="Proteomes" id="UP000284403">
    <property type="component" value="Unassembled WGS sequence"/>
</dbReference>
<evidence type="ECO:0000313" key="3">
    <source>
        <dbReference type="Proteomes" id="UP000284403"/>
    </source>
</evidence>